<dbReference type="AlphaFoldDB" id="A0A1L0C5X2"/>
<dbReference type="PANTHER" id="PTHR10491">
    <property type="entry name" value="DTDP-4-DEHYDRORHAMNOSE REDUCTASE"/>
    <property type="match status" value="1"/>
</dbReference>
<evidence type="ECO:0000256" key="5">
    <source>
        <dbReference type="ARBA" id="ARBA00048200"/>
    </source>
</evidence>
<comment type="function">
    <text evidence="6">Catalyzes the reduction of dTDP-6-deoxy-L-lyxo-4-hexulose to yield dTDP-L-rhamnose.</text>
</comment>
<evidence type="ECO:0000256" key="3">
    <source>
        <dbReference type="ARBA" id="ARBA00012929"/>
    </source>
</evidence>
<dbReference type="EMBL" id="FPLD01000097">
    <property type="protein sequence ID" value="SGZ09640.1"/>
    <property type="molecule type" value="Genomic_DNA"/>
</dbReference>
<dbReference type="Gene3D" id="3.40.50.720">
    <property type="entry name" value="NAD(P)-binding Rossmann-like Domain"/>
    <property type="match status" value="1"/>
</dbReference>
<keyword evidence="6" id="KW-0521">NADP</keyword>
<comment type="cofactor">
    <cofactor evidence="6">
        <name>Mg(2+)</name>
        <dbReference type="ChEBI" id="CHEBI:18420"/>
    </cofactor>
    <text evidence="6">Binds 1 Mg(2+) ion per monomer.</text>
</comment>
<dbReference type="UniPathway" id="UPA00281"/>
<dbReference type="RefSeq" id="WP_075497751.1">
    <property type="nucleotide sequence ID" value="NZ_CAWRBC010000054.1"/>
</dbReference>
<gene>
    <name evidence="8" type="ORF">NVI5450_3477</name>
</gene>
<protein>
    <recommendedName>
        <fullName evidence="4 6">dTDP-4-dehydrorhamnose reductase</fullName>
        <ecNumber evidence="3 6">1.1.1.133</ecNumber>
    </recommendedName>
</protein>
<name>A0A1L0C5X2_9GAMM</name>
<feature type="domain" description="RmlD-like substrate binding" evidence="7">
    <location>
        <begin position="3"/>
        <end position="290"/>
    </location>
</feature>
<dbReference type="GO" id="GO:0005829">
    <property type="term" value="C:cytosol"/>
    <property type="evidence" value="ECO:0007669"/>
    <property type="project" value="TreeGrafter"/>
</dbReference>
<evidence type="ECO:0000256" key="2">
    <source>
        <dbReference type="ARBA" id="ARBA00010944"/>
    </source>
</evidence>
<dbReference type="InterPro" id="IPR029903">
    <property type="entry name" value="RmlD-like-bd"/>
</dbReference>
<comment type="catalytic activity">
    <reaction evidence="5 6">
        <text>dTDP-beta-L-rhamnose + NADP(+) = dTDP-4-dehydro-beta-L-rhamnose + NADPH + H(+)</text>
        <dbReference type="Rhea" id="RHEA:21796"/>
        <dbReference type="ChEBI" id="CHEBI:15378"/>
        <dbReference type="ChEBI" id="CHEBI:57510"/>
        <dbReference type="ChEBI" id="CHEBI:57783"/>
        <dbReference type="ChEBI" id="CHEBI:58349"/>
        <dbReference type="ChEBI" id="CHEBI:62830"/>
        <dbReference type="EC" id="1.1.1.133"/>
    </reaction>
</comment>
<keyword evidence="6" id="KW-0560">Oxidoreductase</keyword>
<dbReference type="Proteomes" id="UP000183794">
    <property type="component" value="Unassembled WGS sequence"/>
</dbReference>
<dbReference type="InterPro" id="IPR005913">
    <property type="entry name" value="dTDP_dehydrorham_reduct"/>
</dbReference>
<evidence type="ECO:0000313" key="9">
    <source>
        <dbReference type="Proteomes" id="UP000183794"/>
    </source>
</evidence>
<dbReference type="NCBIfam" id="TIGR01214">
    <property type="entry name" value="rmlD"/>
    <property type="match status" value="1"/>
</dbReference>
<dbReference type="SUPFAM" id="SSF51735">
    <property type="entry name" value="NAD(P)-binding Rossmann-fold domains"/>
    <property type="match status" value="1"/>
</dbReference>
<sequence>MDRLLVTGLKGQIGQSIKARIDHQLWDVLLTDIDTLDITNAEQVSSLFLQFRPDVVINTAAYTQVDKAEKEVAIAEAVNAYGPYLLAKECQRIGALLIHFSTEYIFGGHDKVGYSETDKPAPLNVYGRTKLQGDQYVKSYLTNYIIIRTSWVFSEYQHNFVATMLSLNRNTDEIRVVNDQLGCPTYAGDLANLALDIAKDYTLETGRYQFGEYNFCGDRGVSWFDFACAIFEESDKYQPDGQHRNLKAVTSEEYASIAKRPKNGILNCHKISPIFKPSDWREKLQHVVKKSIA</sequence>
<dbReference type="GO" id="GO:0019305">
    <property type="term" value="P:dTDP-rhamnose biosynthetic process"/>
    <property type="evidence" value="ECO:0007669"/>
    <property type="project" value="UniProtKB-UniPathway"/>
</dbReference>
<accession>A0A1L0C5X2</accession>
<reference evidence="8 9" key="1">
    <citation type="submission" date="2016-11" db="EMBL/GenBank/DDBJ databases">
        <authorList>
            <person name="Jaros S."/>
            <person name="Januszkiewicz K."/>
            <person name="Wedrychowicz H."/>
        </authorList>
    </citation>
    <scope>NUCLEOTIDE SEQUENCE [LARGE SCALE GENOMIC DNA]</scope>
    <source>
        <strain evidence="8">NVI 5450</strain>
    </source>
</reference>
<dbReference type="Gene3D" id="3.90.25.10">
    <property type="entry name" value="UDP-galactose 4-epimerase, domain 1"/>
    <property type="match status" value="1"/>
</dbReference>
<dbReference type="CDD" id="cd05254">
    <property type="entry name" value="dTDP_HR_like_SDR_e"/>
    <property type="match status" value="1"/>
</dbReference>
<dbReference type="InterPro" id="IPR036291">
    <property type="entry name" value="NAD(P)-bd_dom_sf"/>
</dbReference>
<dbReference type="PANTHER" id="PTHR10491:SF4">
    <property type="entry name" value="METHIONINE ADENOSYLTRANSFERASE 2 SUBUNIT BETA"/>
    <property type="match status" value="1"/>
</dbReference>
<dbReference type="GO" id="GO:0009243">
    <property type="term" value="P:O antigen biosynthetic process"/>
    <property type="evidence" value="ECO:0007669"/>
    <property type="project" value="UniProtKB-UniPathway"/>
</dbReference>
<proteinExistence type="inferred from homology"/>
<evidence type="ECO:0000256" key="4">
    <source>
        <dbReference type="ARBA" id="ARBA00017099"/>
    </source>
</evidence>
<organism evidence="8 9">
    <name type="scientific">Moritella viscosa</name>
    <dbReference type="NCBI Taxonomy" id="80854"/>
    <lineage>
        <taxon>Bacteria</taxon>
        <taxon>Pseudomonadati</taxon>
        <taxon>Pseudomonadota</taxon>
        <taxon>Gammaproteobacteria</taxon>
        <taxon>Alteromonadales</taxon>
        <taxon>Moritellaceae</taxon>
        <taxon>Moritella</taxon>
    </lineage>
</organism>
<dbReference type="GO" id="GO:0008831">
    <property type="term" value="F:dTDP-4-dehydrorhamnose reductase activity"/>
    <property type="evidence" value="ECO:0007669"/>
    <property type="project" value="UniProtKB-EC"/>
</dbReference>
<dbReference type="OrthoDB" id="9803892at2"/>
<evidence type="ECO:0000313" key="8">
    <source>
        <dbReference type="EMBL" id="SGZ09640.1"/>
    </source>
</evidence>
<evidence type="ECO:0000256" key="1">
    <source>
        <dbReference type="ARBA" id="ARBA00004781"/>
    </source>
</evidence>
<dbReference type="EC" id="1.1.1.133" evidence="3 6"/>
<dbReference type="Pfam" id="PF04321">
    <property type="entry name" value="RmlD_sub_bind"/>
    <property type="match status" value="1"/>
</dbReference>
<comment type="similarity">
    <text evidence="2 6">Belongs to the dTDP-4-dehydrorhamnose reductase family.</text>
</comment>
<evidence type="ECO:0000259" key="7">
    <source>
        <dbReference type="Pfam" id="PF04321"/>
    </source>
</evidence>
<dbReference type="UniPathway" id="UPA00124"/>
<evidence type="ECO:0000256" key="6">
    <source>
        <dbReference type="RuleBase" id="RU364082"/>
    </source>
</evidence>
<comment type="pathway">
    <text evidence="1 6">Carbohydrate biosynthesis; dTDP-L-rhamnose biosynthesis.</text>
</comment>